<evidence type="ECO:0000256" key="3">
    <source>
        <dbReference type="ARBA" id="ARBA00022692"/>
    </source>
</evidence>
<dbReference type="Gene3D" id="3.40.50.2300">
    <property type="match status" value="2"/>
</dbReference>
<evidence type="ECO:0000256" key="6">
    <source>
        <dbReference type="ARBA" id="ARBA00023040"/>
    </source>
</evidence>
<dbReference type="InterPro" id="IPR001828">
    <property type="entry name" value="ANF_lig-bd_rcpt"/>
</dbReference>
<evidence type="ECO:0000313" key="13">
    <source>
        <dbReference type="Proteomes" id="UP000031443"/>
    </source>
</evidence>
<keyword evidence="9" id="KW-0325">Glycoprotein</keyword>
<keyword evidence="7" id="KW-0472">Membrane</keyword>
<reference evidence="13" key="1">
    <citation type="journal article" date="2013" name="Nat. Genet.">
        <title>The draft genomes of soft-shell turtle and green sea turtle yield insights into the development and evolution of the turtle-specific body plan.</title>
        <authorList>
            <person name="Wang Z."/>
            <person name="Pascual-Anaya J."/>
            <person name="Zadissa A."/>
            <person name="Li W."/>
            <person name="Niimura Y."/>
            <person name="Huang Z."/>
            <person name="Li C."/>
            <person name="White S."/>
            <person name="Xiong Z."/>
            <person name="Fang D."/>
            <person name="Wang B."/>
            <person name="Ming Y."/>
            <person name="Chen Y."/>
            <person name="Zheng Y."/>
            <person name="Kuraku S."/>
            <person name="Pignatelli M."/>
            <person name="Herrero J."/>
            <person name="Beal K."/>
            <person name="Nozawa M."/>
            <person name="Li Q."/>
            <person name="Wang J."/>
            <person name="Zhang H."/>
            <person name="Yu L."/>
            <person name="Shigenobu S."/>
            <person name="Wang J."/>
            <person name="Liu J."/>
            <person name="Flicek P."/>
            <person name="Searle S."/>
            <person name="Wang J."/>
            <person name="Kuratani S."/>
            <person name="Yin Y."/>
            <person name="Aken B."/>
            <person name="Zhang G."/>
            <person name="Irie N."/>
        </authorList>
    </citation>
    <scope>NUCLEOTIDE SEQUENCE [LARGE SCALE GENOMIC DNA]</scope>
</reference>
<gene>
    <name evidence="12" type="ORF">UY3_13994</name>
</gene>
<dbReference type="Proteomes" id="UP000031443">
    <property type="component" value="Unassembled WGS sequence"/>
</dbReference>
<dbReference type="PRINTS" id="PR00248">
    <property type="entry name" value="GPCRMGR"/>
</dbReference>
<dbReference type="InterPro" id="IPR000337">
    <property type="entry name" value="GPCR_3"/>
</dbReference>
<dbReference type="FunFam" id="3.40.50.2300:FF:000016">
    <property type="entry name" value="Taste 1 receptor member 2"/>
    <property type="match status" value="1"/>
</dbReference>
<proteinExistence type="predicted"/>
<comment type="subcellular location">
    <subcellularLocation>
        <location evidence="1">Cell membrane</location>
        <topology evidence="1">Multi-pass membrane protein</topology>
    </subcellularLocation>
</comment>
<dbReference type="Pfam" id="PF01094">
    <property type="entry name" value="ANF_receptor"/>
    <property type="match status" value="1"/>
</dbReference>
<keyword evidence="3" id="KW-0812">Transmembrane</keyword>
<accession>M7AW59</accession>
<dbReference type="InterPro" id="IPR028082">
    <property type="entry name" value="Peripla_BP_I"/>
</dbReference>
<keyword evidence="4" id="KW-0732">Signal</keyword>
<dbReference type="SUPFAM" id="SSF53822">
    <property type="entry name" value="Periplasmic binding protein-like I"/>
    <property type="match status" value="1"/>
</dbReference>
<dbReference type="GO" id="GO:0004984">
    <property type="term" value="F:olfactory receptor activity"/>
    <property type="evidence" value="ECO:0007669"/>
    <property type="project" value="TreeGrafter"/>
</dbReference>
<evidence type="ECO:0000256" key="4">
    <source>
        <dbReference type="ARBA" id="ARBA00022729"/>
    </source>
</evidence>
<evidence type="ECO:0000256" key="1">
    <source>
        <dbReference type="ARBA" id="ARBA00004651"/>
    </source>
</evidence>
<evidence type="ECO:0000256" key="10">
    <source>
        <dbReference type="ARBA" id="ARBA00023224"/>
    </source>
</evidence>
<name>M7AW59_CHEMY</name>
<dbReference type="GO" id="GO:0004930">
    <property type="term" value="F:G protein-coupled receptor activity"/>
    <property type="evidence" value="ECO:0007669"/>
    <property type="project" value="UniProtKB-KW"/>
</dbReference>
<evidence type="ECO:0000313" key="12">
    <source>
        <dbReference type="EMBL" id="EMP28964.1"/>
    </source>
</evidence>
<dbReference type="STRING" id="8469.M7AW59"/>
<dbReference type="AlphaFoldDB" id="M7AW59"/>
<evidence type="ECO:0000256" key="2">
    <source>
        <dbReference type="ARBA" id="ARBA00022475"/>
    </source>
</evidence>
<keyword evidence="13" id="KW-1185">Reference proteome</keyword>
<protein>
    <submittedName>
        <fullName evidence="12">Vomeronasal type-2 receptor 1</fullName>
    </submittedName>
</protein>
<keyword evidence="6" id="KW-0297">G-protein coupled receptor</keyword>
<evidence type="ECO:0000256" key="8">
    <source>
        <dbReference type="ARBA" id="ARBA00023170"/>
    </source>
</evidence>
<organism evidence="12 13">
    <name type="scientific">Chelonia mydas</name>
    <name type="common">Green sea-turtle</name>
    <name type="synonym">Chelonia agassizi</name>
    <dbReference type="NCBI Taxonomy" id="8469"/>
    <lineage>
        <taxon>Eukaryota</taxon>
        <taxon>Metazoa</taxon>
        <taxon>Chordata</taxon>
        <taxon>Craniata</taxon>
        <taxon>Vertebrata</taxon>
        <taxon>Euteleostomi</taxon>
        <taxon>Archelosauria</taxon>
        <taxon>Testudinata</taxon>
        <taxon>Testudines</taxon>
        <taxon>Cryptodira</taxon>
        <taxon>Durocryptodira</taxon>
        <taxon>Americhelydia</taxon>
        <taxon>Chelonioidea</taxon>
        <taxon>Cheloniidae</taxon>
        <taxon>Chelonia</taxon>
    </lineage>
</organism>
<keyword evidence="5" id="KW-1133">Transmembrane helix</keyword>
<dbReference type="EMBL" id="KB559790">
    <property type="protein sequence ID" value="EMP28964.1"/>
    <property type="molecule type" value="Genomic_DNA"/>
</dbReference>
<keyword evidence="10" id="KW-0807">Transducer</keyword>
<sequence>MIHAIQEVNNRLDILPNRTLGYHIYDTCFTTSKTVEETLAYLTGQNETMPNFRCSAGAPLVAVIGASGSTLTVASSRIIGLYYFPEVGYASSCLVLSDKYQFPSLLCTIPNANIIVVCSSDIDLSPLMDEIAHSNITGKTWIASEAWVTSALIAKPKYFSFLGGTIGFGVRRGEIPGLKDFQLDVHPNNDASDDLTIEFWQTAFNCTWPNSSVPYNTDFRINLTGRESGVHPVSDQLCTGKEKLEDIKNTYLDVSELRITYNVYNAVFTVAHALNNLDTCVEGNRPFPKKVLCIYI</sequence>
<dbReference type="PRINTS" id="PR00592">
    <property type="entry name" value="CASENSINGR"/>
</dbReference>
<dbReference type="GO" id="GO:0005886">
    <property type="term" value="C:plasma membrane"/>
    <property type="evidence" value="ECO:0007669"/>
    <property type="project" value="UniProtKB-SubCell"/>
</dbReference>
<feature type="domain" description="Receptor ligand binding region" evidence="11">
    <location>
        <begin position="110"/>
        <end position="280"/>
    </location>
</feature>
<evidence type="ECO:0000256" key="9">
    <source>
        <dbReference type="ARBA" id="ARBA00023180"/>
    </source>
</evidence>
<evidence type="ECO:0000259" key="11">
    <source>
        <dbReference type="Pfam" id="PF01094"/>
    </source>
</evidence>
<evidence type="ECO:0000256" key="5">
    <source>
        <dbReference type="ARBA" id="ARBA00022989"/>
    </source>
</evidence>
<dbReference type="PANTHER" id="PTHR24061">
    <property type="entry name" value="CALCIUM-SENSING RECEPTOR-RELATED"/>
    <property type="match status" value="1"/>
</dbReference>
<keyword evidence="8 12" id="KW-0675">Receptor</keyword>
<keyword evidence="2" id="KW-1003">Cell membrane</keyword>
<dbReference type="InterPro" id="IPR000068">
    <property type="entry name" value="GPCR_3_Ca_sens_rcpt-rel"/>
</dbReference>
<evidence type="ECO:0000256" key="7">
    <source>
        <dbReference type="ARBA" id="ARBA00023136"/>
    </source>
</evidence>
<dbReference type="PANTHER" id="PTHR24061:SF1">
    <property type="entry name" value="VOMERONASAL 2, RECEPTOR 2-RELATED"/>
    <property type="match status" value="1"/>
</dbReference>